<proteinExistence type="predicted"/>
<dbReference type="GO" id="GO:0005524">
    <property type="term" value="F:ATP binding"/>
    <property type="evidence" value="ECO:0007669"/>
    <property type="project" value="InterPro"/>
</dbReference>
<dbReference type="Pfam" id="PF11734">
    <property type="entry name" value="TilS_C"/>
    <property type="match status" value="1"/>
</dbReference>
<feature type="domain" description="Lysidine-tRNA(Ile) synthetase C-terminal" evidence="1">
    <location>
        <begin position="3"/>
        <end position="49"/>
    </location>
</feature>
<dbReference type="InterPro" id="IPR012796">
    <property type="entry name" value="Lysidine-tRNA-synth_C"/>
</dbReference>
<dbReference type="GO" id="GO:0008033">
    <property type="term" value="P:tRNA processing"/>
    <property type="evidence" value="ECO:0007669"/>
    <property type="project" value="InterPro"/>
</dbReference>
<reference evidence="2" key="1">
    <citation type="submission" date="2024-06" db="EMBL/GenBank/DDBJ databases">
        <title>Sequencing and assembly of the genome of Dyadobacter sp. strain 676, a symbiont of Cyamopsis tetragonoloba.</title>
        <authorList>
            <person name="Guro P."/>
            <person name="Sazanova A."/>
            <person name="Kuznetsova I."/>
            <person name="Belimov A."/>
            <person name="Safronova V."/>
        </authorList>
    </citation>
    <scope>NUCLEOTIDE SEQUENCE</scope>
    <source>
        <strain evidence="2">676</strain>
    </source>
</reference>
<evidence type="ECO:0000259" key="1">
    <source>
        <dbReference type="Pfam" id="PF11734"/>
    </source>
</evidence>
<name>A0AAU8FR77_9BACT</name>
<protein>
    <submittedName>
        <fullName evidence="2">tRNA lysidine(34) synthetase TilS C-terminal domain-containing protein</fullName>
    </submittedName>
</protein>
<dbReference type="AlphaFoldDB" id="A0AAU8FR77"/>
<dbReference type="GO" id="GO:0005737">
    <property type="term" value="C:cytoplasm"/>
    <property type="evidence" value="ECO:0007669"/>
    <property type="project" value="InterPro"/>
</dbReference>
<accession>A0AAU8FR77</accession>
<evidence type="ECO:0000313" key="2">
    <source>
        <dbReference type="EMBL" id="XCH26003.1"/>
    </source>
</evidence>
<sequence length="57" mass="6445">MSDLLIDRKMDRFEKDRTAVLLNGGGEIIWVVGLRADERFRVRNSAANVLVISIADE</sequence>
<dbReference type="RefSeq" id="WP_353721301.1">
    <property type="nucleotide sequence ID" value="NZ_CP159289.1"/>
</dbReference>
<organism evidence="2">
    <name type="scientific">Dyadobacter sp. 676</name>
    <dbReference type="NCBI Taxonomy" id="3088362"/>
    <lineage>
        <taxon>Bacteria</taxon>
        <taxon>Pseudomonadati</taxon>
        <taxon>Bacteroidota</taxon>
        <taxon>Cytophagia</taxon>
        <taxon>Cytophagales</taxon>
        <taxon>Spirosomataceae</taxon>
        <taxon>Dyadobacter</taxon>
    </lineage>
</organism>
<dbReference type="EMBL" id="CP159289">
    <property type="protein sequence ID" value="XCH26003.1"/>
    <property type="molecule type" value="Genomic_DNA"/>
</dbReference>
<dbReference type="GO" id="GO:0016879">
    <property type="term" value="F:ligase activity, forming carbon-nitrogen bonds"/>
    <property type="evidence" value="ECO:0007669"/>
    <property type="project" value="InterPro"/>
</dbReference>
<gene>
    <name evidence="2" type="ORF">ABV298_06230</name>
</gene>